<dbReference type="EMBL" id="KX870049">
    <property type="protein sequence ID" value="APZ78912.1"/>
    <property type="molecule type" value="Genomic_DNA"/>
</dbReference>
<evidence type="ECO:0000313" key="1">
    <source>
        <dbReference type="EMBL" id="APZ78912.1"/>
    </source>
</evidence>
<dbReference type="Gene3D" id="2.160.10.10">
    <property type="entry name" value="Hexapeptide repeat proteins"/>
    <property type="match status" value="1"/>
</dbReference>
<dbReference type="InterPro" id="IPR011004">
    <property type="entry name" value="Trimer_LpxA-like_sf"/>
</dbReference>
<evidence type="ECO:0000313" key="3">
    <source>
        <dbReference type="EMBL" id="APZ78956.1"/>
    </source>
</evidence>
<dbReference type="RefSeq" id="WP_274757920.1">
    <property type="nucleotide sequence ID" value="NZ_JARBFO010000006.1"/>
</dbReference>
<keyword evidence="3" id="KW-0808">Transferase</keyword>
<dbReference type="SUPFAM" id="SSF51161">
    <property type="entry name" value="Trimeric LpxA-like enzymes"/>
    <property type="match status" value="1"/>
</dbReference>
<accession>A0A1P8VQQ4</accession>
<dbReference type="EMBL" id="KX870050">
    <property type="protein sequence ID" value="APZ78934.1"/>
    <property type="molecule type" value="Genomic_DNA"/>
</dbReference>
<organism evidence="3">
    <name type="scientific">Streptococcus suis</name>
    <dbReference type="NCBI Taxonomy" id="1307"/>
    <lineage>
        <taxon>Bacteria</taxon>
        <taxon>Bacillati</taxon>
        <taxon>Bacillota</taxon>
        <taxon>Bacilli</taxon>
        <taxon>Lactobacillales</taxon>
        <taxon>Streptococcaceae</taxon>
        <taxon>Streptococcus</taxon>
    </lineage>
</organism>
<dbReference type="AlphaFoldDB" id="A0A1P8VQQ4"/>
<dbReference type="CDD" id="cd04647">
    <property type="entry name" value="LbH_MAT_like"/>
    <property type="match status" value="1"/>
</dbReference>
<evidence type="ECO:0000313" key="2">
    <source>
        <dbReference type="EMBL" id="APZ78934.1"/>
    </source>
</evidence>
<gene>
    <name evidence="3" type="primary">cpsM</name>
    <name evidence="1" type="ORF">78468-1.seq-orf13</name>
    <name evidence="2" type="ORF">78468-4.seq-orf13</name>
    <name evidence="3" type="ORF">78468-5.seq-orf13</name>
</gene>
<dbReference type="EMBL" id="KX870051">
    <property type="protein sequence ID" value="APZ78956.1"/>
    <property type="molecule type" value="Genomic_DNA"/>
</dbReference>
<dbReference type="InterPro" id="IPR051159">
    <property type="entry name" value="Hexapeptide_acetyltransf"/>
</dbReference>
<dbReference type="GO" id="GO:0016740">
    <property type="term" value="F:transferase activity"/>
    <property type="evidence" value="ECO:0007669"/>
    <property type="project" value="UniProtKB-KW"/>
</dbReference>
<name>A0A1P8VQQ4_STRSU</name>
<reference evidence="3" key="1">
    <citation type="submission" date="2016-09" db="EMBL/GenBank/DDBJ databases">
        <title>Genetic analysis of capsular polysaccharide synthesis gene clusters from non-serotypeable of Streptococcus suis.</title>
        <authorList>
            <person name="Qiu X."/>
            <person name="Zheng H."/>
        </authorList>
    </citation>
    <scope>NUCLEOTIDE SEQUENCE</scope>
    <source>
        <strain evidence="1">78468-1</strain>
        <strain evidence="2">78468-4</strain>
        <strain evidence="3">78468-5</strain>
    </source>
</reference>
<dbReference type="PANTHER" id="PTHR23416:SF78">
    <property type="entry name" value="LIPOPOLYSACCHARIDE BIOSYNTHESIS O-ACETYL TRANSFERASE WBBJ-RELATED"/>
    <property type="match status" value="1"/>
</dbReference>
<sequence>MEITRIIKTIIKTIITYFYNWPYILKFKNFGKNSFIGKRTIINLAGQGIFIGNNVRFGNDLRLSCYSSMPNQVPYIEVQDGVYAGNHISILTADIVVLEKEVLLASYINIIGENHSINPESEDNYGKQPLQTSSIRIREGAWIGQSVSIISGKDGIVIGKKSIVGTGSVVTKSIPDYSIAVGNPAKVIKTYNFDKHVWEKIT</sequence>
<protein>
    <submittedName>
        <fullName evidence="3">Acetyltransferase</fullName>
    </submittedName>
</protein>
<proteinExistence type="predicted"/>
<dbReference type="PANTHER" id="PTHR23416">
    <property type="entry name" value="SIALIC ACID SYNTHASE-RELATED"/>
    <property type="match status" value="1"/>
</dbReference>